<reference evidence="1" key="1">
    <citation type="submission" date="2023-04" db="EMBL/GenBank/DDBJ databases">
        <title>Ambrosiozyma monospora NBRC 1965.</title>
        <authorList>
            <person name="Ichikawa N."/>
            <person name="Sato H."/>
            <person name="Tonouchi N."/>
        </authorList>
    </citation>
    <scope>NUCLEOTIDE SEQUENCE</scope>
    <source>
        <strain evidence="1">NBRC 1965</strain>
    </source>
</reference>
<proteinExistence type="predicted"/>
<name>A0A9W6YLJ7_AMBMO</name>
<accession>A0A9W6YLJ7</accession>
<dbReference type="Pfam" id="PF17316">
    <property type="entry name" value="Perilipin_2"/>
    <property type="match status" value="1"/>
</dbReference>
<sequence length="299" mass="32532">MSTESQPETKPQESKLNFISWNHIKDYPIVSESIARASSLPFAPKVKSYVEPYSVAAVSYVTSVSLLVSVINTGDKFFDAGLNTLDERYPSIKTVNYEVANQFATEKYNTTVENVNKKINESLKDENSTASTIKKRLEPVLKIVNDVFEKALNFFFPESKPAAVGVDGEVTTPATAQSADQLGRLVDLTKSATKRAAPLVSTVSTLPAHYKGIYDEEKTKGSTPSVALANTSRKLSQDAYVTLKPTLDLVNKEVHERLEKVGKSSTEKPSTVEKPIAEVVEPVKAVSTGVEVNSSPAAN</sequence>
<evidence type="ECO:0000313" key="1">
    <source>
        <dbReference type="EMBL" id="GMG19576.1"/>
    </source>
</evidence>
<evidence type="ECO:0000313" key="2">
    <source>
        <dbReference type="Proteomes" id="UP001165063"/>
    </source>
</evidence>
<dbReference type="OrthoDB" id="3990977at2759"/>
<organism evidence="1 2">
    <name type="scientific">Ambrosiozyma monospora</name>
    <name type="common">Yeast</name>
    <name type="synonym">Endomycopsis monosporus</name>
    <dbReference type="NCBI Taxonomy" id="43982"/>
    <lineage>
        <taxon>Eukaryota</taxon>
        <taxon>Fungi</taxon>
        <taxon>Dikarya</taxon>
        <taxon>Ascomycota</taxon>
        <taxon>Saccharomycotina</taxon>
        <taxon>Pichiomycetes</taxon>
        <taxon>Pichiales</taxon>
        <taxon>Pichiaceae</taxon>
        <taxon>Ambrosiozyma</taxon>
    </lineage>
</organism>
<gene>
    <name evidence="1" type="ORF">Amon01_000057200</name>
</gene>
<dbReference type="Proteomes" id="UP001165063">
    <property type="component" value="Unassembled WGS sequence"/>
</dbReference>
<protein>
    <submittedName>
        <fullName evidence="1">Unnamed protein product</fullName>
    </submittedName>
</protein>
<comment type="caution">
    <text evidence="1">The sequence shown here is derived from an EMBL/GenBank/DDBJ whole genome shotgun (WGS) entry which is preliminary data.</text>
</comment>
<keyword evidence="2" id="KW-1185">Reference proteome</keyword>
<dbReference type="AlphaFoldDB" id="A0A9W6YLJ7"/>
<dbReference type="EMBL" id="BSXU01000157">
    <property type="protein sequence ID" value="GMG19576.1"/>
    <property type="molecule type" value="Genomic_DNA"/>
</dbReference>